<organism evidence="1 2">
    <name type="scientific">Roseiarcus fermentans</name>
    <dbReference type="NCBI Taxonomy" id="1473586"/>
    <lineage>
        <taxon>Bacteria</taxon>
        <taxon>Pseudomonadati</taxon>
        <taxon>Pseudomonadota</taxon>
        <taxon>Alphaproteobacteria</taxon>
        <taxon>Hyphomicrobiales</taxon>
        <taxon>Roseiarcaceae</taxon>
        <taxon>Roseiarcus</taxon>
    </lineage>
</organism>
<gene>
    <name evidence="1" type="ORF">DFR50_11352</name>
</gene>
<dbReference type="RefSeq" id="WP_113889705.1">
    <property type="nucleotide sequence ID" value="NZ_QNRK01000013.1"/>
</dbReference>
<dbReference type="EMBL" id="QNRK01000013">
    <property type="protein sequence ID" value="RBP12863.1"/>
    <property type="molecule type" value="Genomic_DNA"/>
</dbReference>
<accession>A0A366FDV8</accession>
<proteinExistence type="predicted"/>
<comment type="caution">
    <text evidence="1">The sequence shown here is derived from an EMBL/GenBank/DDBJ whole genome shotgun (WGS) entry which is preliminary data.</text>
</comment>
<dbReference type="Proteomes" id="UP000253529">
    <property type="component" value="Unassembled WGS sequence"/>
</dbReference>
<evidence type="ECO:0000313" key="1">
    <source>
        <dbReference type="EMBL" id="RBP12863.1"/>
    </source>
</evidence>
<evidence type="ECO:0000313" key="2">
    <source>
        <dbReference type="Proteomes" id="UP000253529"/>
    </source>
</evidence>
<dbReference type="OrthoDB" id="7596833at2"/>
<protein>
    <submittedName>
        <fullName evidence="1">Uncharacterized protein</fullName>
    </submittedName>
</protein>
<dbReference type="AlphaFoldDB" id="A0A366FDV8"/>
<reference evidence="1 2" key="1">
    <citation type="submission" date="2018-06" db="EMBL/GenBank/DDBJ databases">
        <title>Genomic Encyclopedia of Type Strains, Phase IV (KMG-IV): sequencing the most valuable type-strain genomes for metagenomic binning, comparative biology and taxonomic classification.</title>
        <authorList>
            <person name="Goeker M."/>
        </authorList>
    </citation>
    <scope>NUCLEOTIDE SEQUENCE [LARGE SCALE GENOMIC DNA]</scope>
    <source>
        <strain evidence="1 2">DSM 24875</strain>
    </source>
</reference>
<keyword evidence="2" id="KW-1185">Reference proteome</keyword>
<sequence>MPRYIAIHREPQPEQSYVGDYYWGTGRSTIDVIVSERGPRRTGLLDQDGNPLYRLPPHRPIGFTSKWSSDES</sequence>
<name>A0A366FDV8_9HYPH</name>